<dbReference type="EMBL" id="BAAAGG010000005">
    <property type="protein sequence ID" value="GAA0757260.1"/>
    <property type="molecule type" value="Genomic_DNA"/>
</dbReference>
<gene>
    <name evidence="4" type="ORF">GCM10009433_13320</name>
</gene>
<comment type="similarity">
    <text evidence="1 2">Belongs to the metallophosphoesterase superfamily. YfcE family.</text>
</comment>
<evidence type="ECO:0000313" key="5">
    <source>
        <dbReference type="Proteomes" id="UP001500185"/>
    </source>
</evidence>
<dbReference type="InterPro" id="IPR000979">
    <property type="entry name" value="Phosphodiesterase_MJ0936/Vps29"/>
</dbReference>
<name>A0ABP3VFX0_9FLAO</name>
<dbReference type="Gene3D" id="3.60.21.10">
    <property type="match status" value="1"/>
</dbReference>
<dbReference type="SUPFAM" id="SSF56300">
    <property type="entry name" value="Metallo-dependent phosphatases"/>
    <property type="match status" value="1"/>
</dbReference>
<reference evidence="5" key="1">
    <citation type="journal article" date="2019" name="Int. J. Syst. Evol. Microbiol.">
        <title>The Global Catalogue of Microorganisms (GCM) 10K type strain sequencing project: providing services to taxonomists for standard genome sequencing and annotation.</title>
        <authorList>
            <consortium name="The Broad Institute Genomics Platform"/>
            <consortium name="The Broad Institute Genome Sequencing Center for Infectious Disease"/>
            <person name="Wu L."/>
            <person name="Ma J."/>
        </authorList>
    </citation>
    <scope>NUCLEOTIDE SEQUENCE [LARGE SCALE GENOMIC DNA]</scope>
    <source>
        <strain evidence="5">JCM 16231</strain>
    </source>
</reference>
<evidence type="ECO:0000259" key="3">
    <source>
        <dbReference type="Pfam" id="PF12850"/>
    </source>
</evidence>
<sequence length="171" mass="19281">MAKSILLLSDTHGYIDEKILKWASKADEIWHAGDIGDHKVCDALAEIKPLRAVYGNIDGHELRSEFPLNQRFTLEGVDVWMTHIGGYPNRYSRDVKDKIKENPPKLFISGHSHILKVMNDKKLGLLHMNPGAIGIHGFHVKRTMLKFILDDGKIKDLEVIDFGNRGKSATS</sequence>
<comment type="cofactor">
    <cofactor evidence="2">
        <name>a divalent metal cation</name>
        <dbReference type="ChEBI" id="CHEBI:60240"/>
    </cofactor>
</comment>
<comment type="caution">
    <text evidence="4">The sequence shown here is derived from an EMBL/GenBank/DDBJ whole genome shotgun (WGS) entry which is preliminary data.</text>
</comment>
<proteinExistence type="inferred from homology"/>
<feature type="domain" description="Calcineurin-like phosphoesterase" evidence="3">
    <location>
        <begin position="5"/>
        <end position="147"/>
    </location>
</feature>
<dbReference type="EC" id="3.1.4.-" evidence="2"/>
<dbReference type="InterPro" id="IPR024654">
    <property type="entry name" value="Calcineurin-like_PHP_lpxH"/>
</dbReference>
<evidence type="ECO:0000313" key="4">
    <source>
        <dbReference type="EMBL" id="GAA0757260.1"/>
    </source>
</evidence>
<dbReference type="Proteomes" id="UP001500185">
    <property type="component" value="Unassembled WGS sequence"/>
</dbReference>
<dbReference type="RefSeq" id="WP_224453872.1">
    <property type="nucleotide sequence ID" value="NZ_BAAAGG010000005.1"/>
</dbReference>
<organism evidence="4 5">
    <name type="scientific">Psychroflexus lacisalsi</name>
    <dbReference type="NCBI Taxonomy" id="503928"/>
    <lineage>
        <taxon>Bacteria</taxon>
        <taxon>Pseudomonadati</taxon>
        <taxon>Bacteroidota</taxon>
        <taxon>Flavobacteriia</taxon>
        <taxon>Flavobacteriales</taxon>
        <taxon>Flavobacteriaceae</taxon>
        <taxon>Psychroflexus</taxon>
    </lineage>
</organism>
<keyword evidence="5" id="KW-1185">Reference proteome</keyword>
<accession>A0ABP3VFX0</accession>
<evidence type="ECO:0000256" key="1">
    <source>
        <dbReference type="ARBA" id="ARBA00008950"/>
    </source>
</evidence>
<keyword evidence="2" id="KW-0479">Metal-binding</keyword>
<evidence type="ECO:0000256" key="2">
    <source>
        <dbReference type="RuleBase" id="RU362039"/>
    </source>
</evidence>
<dbReference type="InterPro" id="IPR029052">
    <property type="entry name" value="Metallo-depent_PP-like"/>
</dbReference>
<dbReference type="NCBIfam" id="TIGR00040">
    <property type="entry name" value="yfcE"/>
    <property type="match status" value="1"/>
</dbReference>
<protein>
    <recommendedName>
        <fullName evidence="2">Phosphoesterase</fullName>
        <ecNumber evidence="2">3.1.4.-</ecNumber>
    </recommendedName>
</protein>
<dbReference type="Pfam" id="PF12850">
    <property type="entry name" value="Metallophos_2"/>
    <property type="match status" value="1"/>
</dbReference>